<gene>
    <name evidence="2" type="ORF">GJA_721</name>
</gene>
<dbReference type="AlphaFoldDB" id="W0V183"/>
<name>W0V183_9BURK</name>
<organism evidence="2 3">
    <name type="scientific">Janthinobacterium agaricidamnosum NBRC 102515 = DSM 9628</name>
    <dbReference type="NCBI Taxonomy" id="1349767"/>
    <lineage>
        <taxon>Bacteria</taxon>
        <taxon>Pseudomonadati</taxon>
        <taxon>Pseudomonadota</taxon>
        <taxon>Betaproteobacteria</taxon>
        <taxon>Burkholderiales</taxon>
        <taxon>Oxalobacteraceae</taxon>
        <taxon>Janthinobacterium</taxon>
    </lineage>
</organism>
<dbReference type="RefSeq" id="WP_038488822.1">
    <property type="nucleotide sequence ID" value="NZ_BCTH01000053.1"/>
</dbReference>
<dbReference type="EMBL" id="HG322949">
    <property type="protein sequence ID" value="CDG81380.1"/>
    <property type="molecule type" value="Genomic_DNA"/>
</dbReference>
<dbReference type="eggNOG" id="ENOG50331CP">
    <property type="taxonomic scope" value="Bacteria"/>
</dbReference>
<evidence type="ECO:0000256" key="1">
    <source>
        <dbReference type="SAM" id="Phobius"/>
    </source>
</evidence>
<keyword evidence="3" id="KW-1185">Reference proteome</keyword>
<protein>
    <submittedName>
        <fullName evidence="2">Putative membrane protein</fullName>
    </submittedName>
</protein>
<dbReference type="STRING" id="1349767.GJA_721"/>
<accession>W0V183</accession>
<feature type="transmembrane region" description="Helical" evidence="1">
    <location>
        <begin position="71"/>
        <end position="91"/>
    </location>
</feature>
<dbReference type="Pfam" id="PF11804">
    <property type="entry name" value="DUF3325"/>
    <property type="match status" value="1"/>
</dbReference>
<dbReference type="InterPro" id="IPR021762">
    <property type="entry name" value="DUF3325"/>
</dbReference>
<feature type="transmembrane region" description="Helical" evidence="1">
    <location>
        <begin position="48"/>
        <end position="64"/>
    </location>
</feature>
<dbReference type="KEGG" id="jag:GJA_721"/>
<evidence type="ECO:0000313" key="2">
    <source>
        <dbReference type="EMBL" id="CDG81380.1"/>
    </source>
</evidence>
<evidence type="ECO:0000313" key="3">
    <source>
        <dbReference type="Proteomes" id="UP000027604"/>
    </source>
</evidence>
<reference evidence="2 3" key="1">
    <citation type="journal article" date="2015" name="Genome Announc.">
        <title>Genome Sequence of Mushroom Soft-Rot Pathogen Janthinobacterium agaricidamnosum.</title>
        <authorList>
            <person name="Graupner K."/>
            <person name="Lackner G."/>
            <person name="Hertweck C."/>
        </authorList>
    </citation>
    <scope>NUCLEOTIDE SEQUENCE [LARGE SCALE GENOMIC DNA]</scope>
    <source>
        <strain evidence="3">NBRC 102515 / DSM 9628</strain>
    </source>
</reference>
<keyword evidence="1" id="KW-0472">Membrane</keyword>
<dbReference type="Proteomes" id="UP000027604">
    <property type="component" value="Chromosome I"/>
</dbReference>
<keyword evidence="1" id="KW-0812">Transmembrane</keyword>
<feature type="transmembrane region" description="Helical" evidence="1">
    <location>
        <begin position="97"/>
        <end position="115"/>
    </location>
</feature>
<keyword evidence="1" id="KW-1133">Transmembrane helix</keyword>
<dbReference type="PATRIC" id="fig|1349767.4.peg.2433"/>
<sequence>MTLAMAISSALALAYAGMAGLCLAMDRHHRQVWGGEPAPAARRGLRGAGWLLLLIALWPCIAVWGTSVGIVAWLGFLSAGALLLVGLLPYAPRLTPVLGGLAALLALAGLAYQFFG</sequence>
<dbReference type="HOGENOM" id="CLU_144870_4_0_4"/>
<proteinExistence type="predicted"/>